<dbReference type="PANTHER" id="PTHR42788:SF2">
    <property type="entry name" value="ABC TRANSPORTER ATP-BINDING PROTEIN"/>
    <property type="match status" value="1"/>
</dbReference>
<dbReference type="InterPro" id="IPR027417">
    <property type="entry name" value="P-loop_NTPase"/>
</dbReference>
<dbReference type="SUPFAM" id="SSF52540">
    <property type="entry name" value="P-loop containing nucleoside triphosphate hydrolases"/>
    <property type="match status" value="1"/>
</dbReference>
<dbReference type="Gene3D" id="3.40.50.300">
    <property type="entry name" value="P-loop containing nucleotide triphosphate hydrolases"/>
    <property type="match status" value="1"/>
</dbReference>
<protein>
    <submittedName>
        <fullName evidence="5">Sulfonate/nitrate/taurine transport system ATP-binding protein</fullName>
    </submittedName>
</protein>
<reference evidence="5" key="2">
    <citation type="journal article" date="2012" name="PLoS ONE">
        <title>A Deeply Branching Thermophilic Bacterium with an Ancient Acetyl-CoA Pathway Dominates a Subsurface Ecosystem.</title>
        <authorList>
            <person name="Takami H."/>
            <person name="Noguchi H."/>
            <person name="Takaki Y."/>
            <person name="Uchiyama I."/>
            <person name="Toyoda A."/>
            <person name="Nishi S."/>
            <person name="Chee G.-J."/>
            <person name="Arai W."/>
            <person name="Nunoura T."/>
            <person name="Itoh T."/>
            <person name="Hattori M."/>
            <person name="Takai K."/>
        </authorList>
    </citation>
    <scope>NUCLEOTIDE SEQUENCE</scope>
</reference>
<dbReference type="GO" id="GO:0005524">
    <property type="term" value="F:ATP binding"/>
    <property type="evidence" value="ECO:0007669"/>
    <property type="project" value="UniProtKB-KW"/>
</dbReference>
<dbReference type="CDD" id="cd03293">
    <property type="entry name" value="ABC_NrtD_SsuB_transporters"/>
    <property type="match status" value="1"/>
</dbReference>
<keyword evidence="1" id="KW-0813">Transport</keyword>
<organism evidence="5">
    <name type="scientific">uncultured Acetothermia bacterium</name>
    <dbReference type="NCBI Taxonomy" id="236499"/>
    <lineage>
        <taxon>Bacteria</taxon>
        <taxon>Candidatus Bipolaricaulota</taxon>
        <taxon>environmental samples</taxon>
    </lineage>
</organism>
<dbReference type="PROSITE" id="PS00211">
    <property type="entry name" value="ABC_TRANSPORTER_1"/>
    <property type="match status" value="1"/>
</dbReference>
<gene>
    <name evidence="5" type="ORF">HGMM_F21A08C07</name>
</gene>
<dbReference type="InterPro" id="IPR003439">
    <property type="entry name" value="ABC_transporter-like_ATP-bd"/>
</dbReference>
<evidence type="ECO:0000259" key="4">
    <source>
        <dbReference type="PROSITE" id="PS50893"/>
    </source>
</evidence>
<dbReference type="PANTHER" id="PTHR42788">
    <property type="entry name" value="TAURINE IMPORT ATP-BINDING PROTEIN-RELATED"/>
    <property type="match status" value="1"/>
</dbReference>
<feature type="domain" description="ABC transporter" evidence="4">
    <location>
        <begin position="5"/>
        <end position="235"/>
    </location>
</feature>
<dbReference type="SMART" id="SM00382">
    <property type="entry name" value="AAA"/>
    <property type="match status" value="1"/>
</dbReference>
<dbReference type="AlphaFoldDB" id="H5SF88"/>
<accession>H5SF88</accession>
<name>H5SF88_9BACT</name>
<keyword evidence="3 5" id="KW-0067">ATP-binding</keyword>
<proteinExistence type="predicted"/>
<dbReference type="InterPro" id="IPR017871">
    <property type="entry name" value="ABC_transporter-like_CS"/>
</dbReference>
<dbReference type="PROSITE" id="PS50893">
    <property type="entry name" value="ABC_TRANSPORTER_2"/>
    <property type="match status" value="1"/>
</dbReference>
<dbReference type="InterPro" id="IPR050166">
    <property type="entry name" value="ABC_transporter_ATP-bind"/>
</dbReference>
<evidence type="ECO:0000256" key="2">
    <source>
        <dbReference type="ARBA" id="ARBA00022741"/>
    </source>
</evidence>
<reference evidence="5" key="1">
    <citation type="journal article" date="2005" name="Environ. Microbiol.">
        <title>Genetic and functional properties of uncultivated thermophilic crenarchaeotes from a subsurface gold mine as revealed by analysis of genome fragments.</title>
        <authorList>
            <person name="Nunoura T."/>
            <person name="Hirayama H."/>
            <person name="Takami H."/>
            <person name="Oida H."/>
            <person name="Nishi S."/>
            <person name="Shimamura S."/>
            <person name="Suzuki Y."/>
            <person name="Inagaki F."/>
            <person name="Takai K."/>
            <person name="Nealson K.H."/>
            <person name="Horikoshi K."/>
        </authorList>
    </citation>
    <scope>NUCLEOTIDE SEQUENCE</scope>
</reference>
<dbReference type="EMBL" id="AP011701">
    <property type="protein sequence ID" value="BAL54824.1"/>
    <property type="molecule type" value="Genomic_DNA"/>
</dbReference>
<dbReference type="Pfam" id="PF00005">
    <property type="entry name" value="ABC_tran"/>
    <property type="match status" value="1"/>
</dbReference>
<evidence type="ECO:0000313" key="5">
    <source>
        <dbReference type="EMBL" id="BAL54824.1"/>
    </source>
</evidence>
<keyword evidence="2" id="KW-0547">Nucleotide-binding</keyword>
<sequence>MSAHLKLTQISKSFTRDGLPLPVLDTIDLDVKHGELVALIGPSGCGKTTLLHIIAGLISPDSGTIYLDGAPITNGSHVAYMHQKDLLLPWRTALKNTLLSPEITGEDLAQAEARARQLFAEFGLSGFEDVYPTQLSAGMRQRVALIRTLLAHREILLLDEPFGALDALTRSELHDWLLKAREKFPQTTLFVTHDVEEALKLADRVYVLSERPAHVKTVITVSLERPRDPTHPEFVALKAELLRWLRAA</sequence>
<dbReference type="InterPro" id="IPR003593">
    <property type="entry name" value="AAA+_ATPase"/>
</dbReference>
<dbReference type="GO" id="GO:0016887">
    <property type="term" value="F:ATP hydrolysis activity"/>
    <property type="evidence" value="ECO:0007669"/>
    <property type="project" value="InterPro"/>
</dbReference>
<evidence type="ECO:0000256" key="1">
    <source>
        <dbReference type="ARBA" id="ARBA00022448"/>
    </source>
</evidence>
<evidence type="ECO:0000256" key="3">
    <source>
        <dbReference type="ARBA" id="ARBA00022840"/>
    </source>
</evidence>